<dbReference type="OrthoDB" id="7343305at2"/>
<comment type="caution">
    <text evidence="1">The sequence shown here is derived from an EMBL/GenBank/DDBJ whole genome shotgun (WGS) entry which is preliminary data.</text>
</comment>
<proteinExistence type="predicted"/>
<accession>A0A4U5JJI1</accession>
<evidence type="ECO:0000313" key="1">
    <source>
        <dbReference type="EMBL" id="TKR29524.1"/>
    </source>
</evidence>
<keyword evidence="2" id="KW-1185">Reference proteome</keyword>
<gene>
    <name evidence="1" type="ORF">FCE95_15435</name>
</gene>
<protein>
    <submittedName>
        <fullName evidence="1">Uncharacterized protein</fullName>
    </submittedName>
</protein>
<dbReference type="AlphaFoldDB" id="A0A4U5JJI1"/>
<dbReference type="Proteomes" id="UP000308707">
    <property type="component" value="Unassembled WGS sequence"/>
</dbReference>
<name>A0A4U5JJI1_9GAMM</name>
<dbReference type="RefSeq" id="WP_137267927.1">
    <property type="nucleotide sequence ID" value="NZ_SZUA01000003.1"/>
</dbReference>
<sequence length="202" mass="20911">MTALSSAELAWYATGRFYEAEDGSLADYGYFLHLPFAEASLFDGAIMGETTAHFTFAAKPFQAKAVVNGALKLGLDPVGEFSLYLQRRPAGDFGDPASFAQGECIATFRRASLAVGTTVAANLALNGASVSLPLVGANVFTAHLIASVPFEFGGRRYDLEESVGRGVTQFGTAAAAAIAPPPGYRTVLPFTGSAIALGSGAT</sequence>
<evidence type="ECO:0000313" key="2">
    <source>
        <dbReference type="Proteomes" id="UP000308707"/>
    </source>
</evidence>
<reference evidence="1 2" key="1">
    <citation type="submission" date="2019-04" db="EMBL/GenBank/DDBJ databases">
        <title>Reference strain of H23.</title>
        <authorList>
            <person name="Luo X."/>
        </authorList>
    </citation>
    <scope>NUCLEOTIDE SEQUENCE [LARGE SCALE GENOMIC DNA]</scope>
    <source>
        <strain evidence="1 2">H23</strain>
    </source>
</reference>
<dbReference type="EMBL" id="SZUA01000003">
    <property type="protein sequence ID" value="TKR29524.1"/>
    <property type="molecule type" value="Genomic_DNA"/>
</dbReference>
<organism evidence="1 2">
    <name type="scientific">Luteimonas gilva</name>
    <dbReference type="NCBI Taxonomy" id="2572684"/>
    <lineage>
        <taxon>Bacteria</taxon>
        <taxon>Pseudomonadati</taxon>
        <taxon>Pseudomonadota</taxon>
        <taxon>Gammaproteobacteria</taxon>
        <taxon>Lysobacterales</taxon>
        <taxon>Lysobacteraceae</taxon>
        <taxon>Luteimonas</taxon>
    </lineage>
</organism>